<keyword evidence="4" id="KW-1185">Reference proteome</keyword>
<dbReference type="OrthoDB" id="73788at2759"/>
<sequence>MNFLDTYGITGTGTSTPPPGNRPEQSLDEEVSQVIGTLGRFWGGFKKQGEAAFAVARRDFGQAVSQAQRELGKLTATAPADSTTEEESTSGEGQKENVGGDEHEDGSDAGHSTPPSARETPTDGVADTAQSPSSATMQSFFGRIQSSLPPNIVSTVQAHLPDSLKNAQHIDFTQLRNTLSTEFQRVQGVTRAQAEEYVHKSEVIFREAVREAGEVIRDAVKVIPPEELEGESNAGTVWDGTDIWTLPGLATGAEGNMHSSKGKEKDQSGLSRRSDDLRAVATRAESLLKQLRGNPEVIKIDPAIDSSKESYLTWADDLEATGTGFGTKVWSERIAQALSDPKDGSVLQATLDTLVPSHVLEEVFWVRYFFRVHQIEQEESRPTTDKEEDFSWEDDEGESTSPTAAGASQSSMQTLASSQRTLAPRRTALTDECSSSLPVSPRLSSEDSFDVVSGNVSNAGDVAEVPTKASEDEDSDWE</sequence>
<feature type="compositionally biased region" description="Basic and acidic residues" evidence="1">
    <location>
        <begin position="261"/>
        <end position="275"/>
    </location>
</feature>
<feature type="region of interest" description="Disordered" evidence="1">
    <location>
        <begin position="1"/>
        <end position="29"/>
    </location>
</feature>
<evidence type="ECO:0000256" key="1">
    <source>
        <dbReference type="SAM" id="MobiDB-lite"/>
    </source>
</evidence>
<dbReference type="PANTHER" id="PTHR16019">
    <property type="entry name" value="SYNAPSE-ASSOCIATED PROTEIN"/>
    <property type="match status" value="1"/>
</dbReference>
<gene>
    <name evidence="3" type="ORF">SCLCIDRAFT_813878</name>
</gene>
<dbReference type="GO" id="GO:0005737">
    <property type="term" value="C:cytoplasm"/>
    <property type="evidence" value="ECO:0007669"/>
    <property type="project" value="TreeGrafter"/>
</dbReference>
<feature type="domain" description="BSD" evidence="2">
    <location>
        <begin position="347"/>
        <end position="376"/>
    </location>
</feature>
<proteinExistence type="predicted"/>
<dbReference type="InterPro" id="IPR035925">
    <property type="entry name" value="BSD_dom_sf"/>
</dbReference>
<evidence type="ECO:0000313" key="3">
    <source>
        <dbReference type="EMBL" id="KIM69080.1"/>
    </source>
</evidence>
<dbReference type="Pfam" id="PF03909">
    <property type="entry name" value="BSD"/>
    <property type="match status" value="1"/>
</dbReference>
<name>A0A0C3E8L4_9AGAM</name>
<dbReference type="Gene3D" id="1.10.3970.10">
    <property type="entry name" value="BSD domain"/>
    <property type="match status" value="1"/>
</dbReference>
<accession>A0A0C3E8L4</accession>
<reference evidence="4" key="2">
    <citation type="submission" date="2015-01" db="EMBL/GenBank/DDBJ databases">
        <title>Evolutionary Origins and Diversification of the Mycorrhizal Mutualists.</title>
        <authorList>
            <consortium name="DOE Joint Genome Institute"/>
            <consortium name="Mycorrhizal Genomics Consortium"/>
            <person name="Kohler A."/>
            <person name="Kuo A."/>
            <person name="Nagy L.G."/>
            <person name="Floudas D."/>
            <person name="Copeland A."/>
            <person name="Barry K.W."/>
            <person name="Cichocki N."/>
            <person name="Veneault-Fourrey C."/>
            <person name="LaButti K."/>
            <person name="Lindquist E.A."/>
            <person name="Lipzen A."/>
            <person name="Lundell T."/>
            <person name="Morin E."/>
            <person name="Murat C."/>
            <person name="Riley R."/>
            <person name="Ohm R."/>
            <person name="Sun H."/>
            <person name="Tunlid A."/>
            <person name="Henrissat B."/>
            <person name="Grigoriev I.V."/>
            <person name="Hibbett D.S."/>
            <person name="Martin F."/>
        </authorList>
    </citation>
    <scope>NUCLEOTIDE SEQUENCE [LARGE SCALE GENOMIC DNA]</scope>
    <source>
        <strain evidence="4">Foug A</strain>
    </source>
</reference>
<evidence type="ECO:0000259" key="2">
    <source>
        <dbReference type="PROSITE" id="PS50858"/>
    </source>
</evidence>
<reference evidence="3 4" key="1">
    <citation type="submission" date="2014-04" db="EMBL/GenBank/DDBJ databases">
        <authorList>
            <consortium name="DOE Joint Genome Institute"/>
            <person name="Kuo A."/>
            <person name="Kohler A."/>
            <person name="Nagy L.G."/>
            <person name="Floudas D."/>
            <person name="Copeland A."/>
            <person name="Barry K.W."/>
            <person name="Cichocki N."/>
            <person name="Veneault-Fourrey C."/>
            <person name="LaButti K."/>
            <person name="Lindquist E.A."/>
            <person name="Lipzen A."/>
            <person name="Lundell T."/>
            <person name="Morin E."/>
            <person name="Murat C."/>
            <person name="Sun H."/>
            <person name="Tunlid A."/>
            <person name="Henrissat B."/>
            <person name="Grigoriev I.V."/>
            <person name="Hibbett D.S."/>
            <person name="Martin F."/>
            <person name="Nordberg H.P."/>
            <person name="Cantor M.N."/>
            <person name="Hua S.X."/>
        </authorList>
    </citation>
    <scope>NUCLEOTIDE SEQUENCE [LARGE SCALE GENOMIC DNA]</scope>
    <source>
        <strain evidence="3 4">Foug A</strain>
    </source>
</reference>
<dbReference type="EMBL" id="KN822007">
    <property type="protein sequence ID" value="KIM69080.1"/>
    <property type="molecule type" value="Genomic_DNA"/>
</dbReference>
<dbReference type="STRING" id="1036808.A0A0C3E8L4"/>
<feature type="region of interest" description="Disordered" evidence="1">
    <location>
        <begin position="377"/>
        <end position="478"/>
    </location>
</feature>
<protein>
    <recommendedName>
        <fullName evidence="2">BSD domain-containing protein</fullName>
    </recommendedName>
</protein>
<dbReference type="InParanoid" id="A0A0C3E8L4"/>
<dbReference type="HOGENOM" id="CLU_039658_0_0_1"/>
<dbReference type="Proteomes" id="UP000053989">
    <property type="component" value="Unassembled WGS sequence"/>
</dbReference>
<feature type="compositionally biased region" description="Polar residues" evidence="1">
    <location>
        <begin position="399"/>
        <end position="421"/>
    </location>
</feature>
<feature type="region of interest" description="Disordered" evidence="1">
    <location>
        <begin position="73"/>
        <end position="136"/>
    </location>
</feature>
<evidence type="ECO:0000313" key="4">
    <source>
        <dbReference type="Proteomes" id="UP000053989"/>
    </source>
</evidence>
<dbReference type="SUPFAM" id="SSF140383">
    <property type="entry name" value="BSD domain-like"/>
    <property type="match status" value="1"/>
</dbReference>
<feature type="compositionally biased region" description="Low complexity" evidence="1">
    <location>
        <begin position="434"/>
        <end position="443"/>
    </location>
</feature>
<dbReference type="PROSITE" id="PS50858">
    <property type="entry name" value="BSD"/>
    <property type="match status" value="1"/>
</dbReference>
<dbReference type="PANTHER" id="PTHR16019:SF5">
    <property type="entry name" value="BSD DOMAIN-CONTAINING PROTEIN 1"/>
    <property type="match status" value="1"/>
</dbReference>
<organism evidence="3 4">
    <name type="scientific">Scleroderma citrinum Foug A</name>
    <dbReference type="NCBI Taxonomy" id="1036808"/>
    <lineage>
        <taxon>Eukaryota</taxon>
        <taxon>Fungi</taxon>
        <taxon>Dikarya</taxon>
        <taxon>Basidiomycota</taxon>
        <taxon>Agaricomycotina</taxon>
        <taxon>Agaricomycetes</taxon>
        <taxon>Agaricomycetidae</taxon>
        <taxon>Boletales</taxon>
        <taxon>Sclerodermatineae</taxon>
        <taxon>Sclerodermataceae</taxon>
        <taxon>Scleroderma</taxon>
    </lineage>
</organism>
<feature type="region of interest" description="Disordered" evidence="1">
    <location>
        <begin position="250"/>
        <end position="275"/>
    </location>
</feature>
<feature type="compositionally biased region" description="Acidic residues" evidence="1">
    <location>
        <begin position="386"/>
        <end position="398"/>
    </location>
</feature>
<dbReference type="InterPro" id="IPR005607">
    <property type="entry name" value="BSD_dom"/>
</dbReference>
<dbReference type="InterPro" id="IPR051494">
    <property type="entry name" value="BSD_domain-containing"/>
</dbReference>
<dbReference type="AlphaFoldDB" id="A0A0C3E8L4"/>